<evidence type="ECO:0000313" key="3">
    <source>
        <dbReference type="EnsemblMetazoa" id="XP_008178728.1"/>
    </source>
</evidence>
<dbReference type="RefSeq" id="XP_008178728.1">
    <property type="nucleotide sequence ID" value="XM_008180506.3"/>
</dbReference>
<dbReference type="GeneID" id="107882156"/>
<protein>
    <recommendedName>
        <fullName evidence="2">Tc1-like transposase DDE domain-containing protein</fullName>
    </recommendedName>
</protein>
<organism evidence="3 4">
    <name type="scientific">Acyrthosiphon pisum</name>
    <name type="common">Pea aphid</name>
    <dbReference type="NCBI Taxonomy" id="7029"/>
    <lineage>
        <taxon>Eukaryota</taxon>
        <taxon>Metazoa</taxon>
        <taxon>Ecdysozoa</taxon>
        <taxon>Arthropoda</taxon>
        <taxon>Hexapoda</taxon>
        <taxon>Insecta</taxon>
        <taxon>Pterygota</taxon>
        <taxon>Neoptera</taxon>
        <taxon>Paraneoptera</taxon>
        <taxon>Hemiptera</taxon>
        <taxon>Sternorrhyncha</taxon>
        <taxon>Aphidomorpha</taxon>
        <taxon>Aphidoidea</taxon>
        <taxon>Aphididae</taxon>
        <taxon>Macrosiphini</taxon>
        <taxon>Acyrthosiphon</taxon>
    </lineage>
</organism>
<sequence length="468" mass="54635">MIMSDHHNLCDVVMDEEGRLSPKRKNPSGKLVSSGQREIIVNMYKDIKSKHPEMKYRPMILEINQTTGIGRQTICSTISEYRRTGSVSSPNKKRNRSSLLSQTSSQKPDDLDRNTLRKKVCYDLDRNTLRKKVYSIWLRRELPTINRILAEVNKDPVLPNFKRTAFDNIIKNLDFVFTKWKKHSVLTENEDLIVWRRNYLNDIRKYREEDRTIYYLDETSLNAGDFMDQDDQVLKDKSVVHKHEAFNKGIKTDLENLTGNGNHLILFHIGSNKGFLKGGLLCFESKMSSGDYHDEINGDHFKEWFESILPRLEPNSIVVMDNAPYHSTKSEQIPTLSSKKTEILEWLNSKGVTFDKPLLKLQLLVKVRELKPRFSSYVIDKLATNSGHTVLRLPPNHNKFNPIKLAWAMMKGYVKRNNETFKVDSIRKLVNMAIDRVTKENWKNFINNVIEEENKIWIVDDIMDEMLD</sequence>
<dbReference type="InterPro" id="IPR036397">
    <property type="entry name" value="RNaseH_sf"/>
</dbReference>
<dbReference type="AlphaFoldDB" id="A0A8R1WY19"/>
<name>A0A8R1WY19_ACYPI</name>
<evidence type="ECO:0000256" key="1">
    <source>
        <dbReference type="SAM" id="MobiDB-lite"/>
    </source>
</evidence>
<evidence type="ECO:0000313" key="4">
    <source>
        <dbReference type="Proteomes" id="UP000007819"/>
    </source>
</evidence>
<reference evidence="4" key="1">
    <citation type="submission" date="2010-06" db="EMBL/GenBank/DDBJ databases">
        <authorList>
            <person name="Jiang H."/>
            <person name="Abraham K."/>
            <person name="Ali S."/>
            <person name="Alsbrooks S.L."/>
            <person name="Anim B.N."/>
            <person name="Anosike U.S."/>
            <person name="Attaway T."/>
            <person name="Bandaranaike D.P."/>
            <person name="Battles P.K."/>
            <person name="Bell S.N."/>
            <person name="Bell A.V."/>
            <person name="Beltran B."/>
            <person name="Bickham C."/>
            <person name="Bustamante Y."/>
            <person name="Caleb T."/>
            <person name="Canada A."/>
            <person name="Cardenas V."/>
            <person name="Carter K."/>
            <person name="Chacko J."/>
            <person name="Chandrabose M.N."/>
            <person name="Chavez D."/>
            <person name="Chavez A."/>
            <person name="Chen L."/>
            <person name="Chu H.-S."/>
            <person name="Claassen K.J."/>
            <person name="Cockrell R."/>
            <person name="Collins M."/>
            <person name="Cooper J.A."/>
            <person name="Cree A."/>
            <person name="Curry S.M."/>
            <person name="Da Y."/>
            <person name="Dao M.D."/>
            <person name="Das B."/>
            <person name="Davila M.-L."/>
            <person name="Davy-Carroll L."/>
            <person name="Denson S."/>
            <person name="Dinh H."/>
            <person name="Ebong V.E."/>
            <person name="Edwards J.R."/>
            <person name="Egan A."/>
            <person name="El-Daye J."/>
            <person name="Escobedo L."/>
            <person name="Fernandez S."/>
            <person name="Fernando P.R."/>
            <person name="Flagg N."/>
            <person name="Forbes L.D."/>
            <person name="Fowler R.G."/>
            <person name="Fu Q."/>
            <person name="Gabisi R.A."/>
            <person name="Ganer J."/>
            <person name="Garbino Pronczuk A."/>
            <person name="Garcia R.M."/>
            <person name="Garner T."/>
            <person name="Garrett T.E."/>
            <person name="Gonzalez D.A."/>
            <person name="Hamid H."/>
            <person name="Hawkins E.S."/>
            <person name="Hirani K."/>
            <person name="Hogues M.E."/>
            <person name="Hollins B."/>
            <person name="Hsiao C.-H."/>
            <person name="Jabil R."/>
            <person name="James M.L."/>
            <person name="Jhangiani S.N."/>
            <person name="Johnson B."/>
            <person name="Johnson Q."/>
            <person name="Joshi V."/>
            <person name="Kalu J.B."/>
            <person name="Kam C."/>
            <person name="Kashfia A."/>
            <person name="Keebler J."/>
            <person name="Kisamo H."/>
            <person name="Kovar C.L."/>
            <person name="Lago L.A."/>
            <person name="Lai C.-Y."/>
            <person name="Laidlaw J."/>
            <person name="Lara F."/>
            <person name="Le T.-K."/>
            <person name="Lee S.L."/>
            <person name="Legall F.H."/>
            <person name="Lemon S.J."/>
            <person name="Lewis L.R."/>
            <person name="Li B."/>
            <person name="Liu Y."/>
            <person name="Liu Y.-S."/>
            <person name="Lopez J."/>
            <person name="Lozado R.J."/>
            <person name="Lu J."/>
            <person name="Madu R.C."/>
            <person name="Maheshwari M."/>
            <person name="Maheshwari R."/>
            <person name="Malloy K."/>
            <person name="Martinez E."/>
            <person name="Mathew T."/>
            <person name="Mercado I.C."/>
            <person name="Mercado C."/>
            <person name="Meyer B."/>
            <person name="Montgomery K."/>
            <person name="Morgan M.B."/>
            <person name="Munidasa M."/>
            <person name="Nazareth L.V."/>
            <person name="Nelson J."/>
            <person name="Ng B.M."/>
            <person name="Nguyen N.B."/>
            <person name="Nguyen P.Q."/>
            <person name="Nguyen T."/>
            <person name="Obregon M."/>
            <person name="Okwuonu G.O."/>
            <person name="Onwere C.G."/>
            <person name="Orozco G."/>
            <person name="Parra A."/>
            <person name="Patel S."/>
            <person name="Patil S."/>
            <person name="Perez A."/>
            <person name="Perez Y."/>
            <person name="Pham C."/>
            <person name="Primus E.L."/>
            <person name="Pu L.-L."/>
            <person name="Puazo M."/>
            <person name="Qin X."/>
            <person name="Quiroz J.B."/>
            <person name="Reese J."/>
            <person name="Richards S."/>
            <person name="Rives C.M."/>
            <person name="Robberts R."/>
            <person name="Ruiz S.J."/>
            <person name="Ruiz M.J."/>
            <person name="Santibanez J."/>
            <person name="Schneider B.W."/>
            <person name="Sisson I."/>
            <person name="Smith M."/>
            <person name="Sodergren E."/>
            <person name="Song X.-Z."/>
            <person name="Song B.B."/>
            <person name="Summersgill H."/>
            <person name="Thelus R."/>
            <person name="Thornton R.D."/>
            <person name="Trejos Z.Y."/>
            <person name="Usmani K."/>
            <person name="Vattathil S."/>
            <person name="Villasana D."/>
            <person name="Walker D.L."/>
            <person name="Wang S."/>
            <person name="Wang K."/>
            <person name="White C.S."/>
            <person name="Williams A.C."/>
            <person name="Williamson J."/>
            <person name="Wilson K."/>
            <person name="Woghiren I.O."/>
            <person name="Woodworth J.R."/>
            <person name="Worley K.C."/>
            <person name="Wright R.A."/>
            <person name="Wu W."/>
            <person name="Young L."/>
            <person name="Zhang L."/>
            <person name="Zhang J."/>
            <person name="Zhu Y."/>
            <person name="Muzny D.M."/>
            <person name="Weinstock G."/>
            <person name="Gibbs R.A."/>
        </authorList>
    </citation>
    <scope>NUCLEOTIDE SEQUENCE [LARGE SCALE GENOMIC DNA]</scope>
    <source>
        <strain evidence="4">LSR1</strain>
    </source>
</reference>
<dbReference type="GO" id="GO:0003676">
    <property type="term" value="F:nucleic acid binding"/>
    <property type="evidence" value="ECO:0007669"/>
    <property type="project" value="InterPro"/>
</dbReference>
<feature type="compositionally biased region" description="Polar residues" evidence="1">
    <location>
        <begin position="97"/>
        <end position="106"/>
    </location>
</feature>
<dbReference type="KEGG" id="api:107882156"/>
<dbReference type="Gene3D" id="3.30.420.10">
    <property type="entry name" value="Ribonuclease H-like superfamily/Ribonuclease H"/>
    <property type="match status" value="1"/>
</dbReference>
<dbReference type="PANTHER" id="PTHR33939">
    <property type="entry name" value="PROTEIN CBG22215"/>
    <property type="match status" value="1"/>
</dbReference>
<keyword evidence="4" id="KW-1185">Reference proteome</keyword>
<dbReference type="Pfam" id="PF13358">
    <property type="entry name" value="DDE_3"/>
    <property type="match status" value="1"/>
</dbReference>
<feature type="region of interest" description="Disordered" evidence="1">
    <location>
        <begin position="82"/>
        <end position="112"/>
    </location>
</feature>
<evidence type="ECO:0000259" key="2">
    <source>
        <dbReference type="Pfam" id="PF13358"/>
    </source>
</evidence>
<dbReference type="InterPro" id="IPR038717">
    <property type="entry name" value="Tc1-like_DDE_dom"/>
</dbReference>
<feature type="domain" description="Tc1-like transposase DDE" evidence="2">
    <location>
        <begin position="291"/>
        <end position="420"/>
    </location>
</feature>
<dbReference type="EnsemblMetazoa" id="XM_008180506.3">
    <property type="protein sequence ID" value="XP_008178728.1"/>
    <property type="gene ID" value="LOC107882156"/>
</dbReference>
<accession>A0A8R1WY19</accession>
<dbReference type="OrthoDB" id="2266637at2759"/>
<dbReference type="Proteomes" id="UP000007819">
    <property type="component" value="Chromosome A2"/>
</dbReference>
<reference evidence="3" key="2">
    <citation type="submission" date="2022-06" db="UniProtKB">
        <authorList>
            <consortium name="EnsemblMetazoa"/>
        </authorList>
    </citation>
    <scope>IDENTIFICATION</scope>
</reference>
<proteinExistence type="predicted"/>
<dbReference type="PANTHER" id="PTHR33939:SF1">
    <property type="entry name" value="DUF4371 DOMAIN-CONTAINING PROTEIN"/>
    <property type="match status" value="1"/>
</dbReference>